<name>A0A7W7U2R9_9ACTN</name>
<gene>
    <name evidence="2" type="ORF">GGE06_004924</name>
</gene>
<organism evidence="2 3">
    <name type="scientific">Streptomyces nymphaeiformis</name>
    <dbReference type="NCBI Taxonomy" id="2663842"/>
    <lineage>
        <taxon>Bacteria</taxon>
        <taxon>Bacillati</taxon>
        <taxon>Actinomycetota</taxon>
        <taxon>Actinomycetes</taxon>
        <taxon>Kitasatosporales</taxon>
        <taxon>Streptomycetaceae</taxon>
        <taxon>Streptomyces</taxon>
    </lineage>
</organism>
<reference evidence="2 3" key="1">
    <citation type="submission" date="2020-08" db="EMBL/GenBank/DDBJ databases">
        <title>Genomic Encyclopedia of Type Strains, Phase III (KMG-III): the genomes of soil and plant-associated and newly described type strains.</title>
        <authorList>
            <person name="Whitman W."/>
        </authorList>
    </citation>
    <scope>NUCLEOTIDE SEQUENCE [LARGE SCALE GENOMIC DNA]</scope>
    <source>
        <strain evidence="2 3">SFB5A</strain>
    </source>
</reference>
<sequence length="84" mass="8464">MVVDHGGVLDRHEGLAGAEQSGLDGDPFGAARDVVDEHVLGVTDLLALGVVHGVVYDGGDLLLGDHVHPPGAVAHGATSQGIRV</sequence>
<dbReference type="Proteomes" id="UP000582643">
    <property type="component" value="Unassembled WGS sequence"/>
</dbReference>
<proteinExistence type="predicted"/>
<comment type="caution">
    <text evidence="2">The sequence shown here is derived from an EMBL/GenBank/DDBJ whole genome shotgun (WGS) entry which is preliminary data.</text>
</comment>
<evidence type="ECO:0000256" key="1">
    <source>
        <dbReference type="SAM" id="MobiDB-lite"/>
    </source>
</evidence>
<protein>
    <submittedName>
        <fullName evidence="2">Uncharacterized protein</fullName>
    </submittedName>
</protein>
<dbReference type="EMBL" id="JACHJY010000007">
    <property type="protein sequence ID" value="MBB4983978.1"/>
    <property type="molecule type" value="Genomic_DNA"/>
</dbReference>
<accession>A0A7W7U2R9</accession>
<evidence type="ECO:0000313" key="2">
    <source>
        <dbReference type="EMBL" id="MBB4983978.1"/>
    </source>
</evidence>
<feature type="region of interest" description="Disordered" evidence="1">
    <location>
        <begin position="1"/>
        <end position="22"/>
    </location>
</feature>
<keyword evidence="3" id="KW-1185">Reference proteome</keyword>
<evidence type="ECO:0000313" key="3">
    <source>
        <dbReference type="Proteomes" id="UP000582643"/>
    </source>
</evidence>
<dbReference type="AlphaFoldDB" id="A0A7W7U2R9"/>